<dbReference type="InterPro" id="IPR036390">
    <property type="entry name" value="WH_DNA-bd_sf"/>
</dbReference>
<dbReference type="Gene3D" id="1.10.10.10">
    <property type="entry name" value="Winged helix-like DNA-binding domain superfamily/Winged helix DNA-binding domain"/>
    <property type="match status" value="1"/>
</dbReference>
<evidence type="ECO:0000313" key="2">
    <source>
        <dbReference type="EMBL" id="MBD9698200.1"/>
    </source>
</evidence>
<dbReference type="EMBL" id="JACZDF010000001">
    <property type="protein sequence ID" value="MBD9698200.1"/>
    <property type="molecule type" value="Genomic_DNA"/>
</dbReference>
<name>A0ABR9DQD8_9MICO</name>
<organism evidence="2 3">
    <name type="scientific">Flavimobilis rhizosphaerae</name>
    <dbReference type="NCBI Taxonomy" id="2775421"/>
    <lineage>
        <taxon>Bacteria</taxon>
        <taxon>Bacillati</taxon>
        <taxon>Actinomycetota</taxon>
        <taxon>Actinomycetes</taxon>
        <taxon>Micrococcales</taxon>
        <taxon>Jonesiaceae</taxon>
        <taxon>Flavimobilis</taxon>
    </lineage>
</organism>
<dbReference type="PANTHER" id="PTHR33164:SF43">
    <property type="entry name" value="HTH-TYPE TRANSCRIPTIONAL REPRESSOR YETL"/>
    <property type="match status" value="1"/>
</dbReference>
<evidence type="ECO:0000313" key="3">
    <source>
        <dbReference type="Proteomes" id="UP000642107"/>
    </source>
</evidence>
<proteinExistence type="predicted"/>
<dbReference type="InterPro" id="IPR000835">
    <property type="entry name" value="HTH_MarR-typ"/>
</dbReference>
<dbReference type="SUPFAM" id="SSF46785">
    <property type="entry name" value="Winged helix' DNA-binding domain"/>
    <property type="match status" value="1"/>
</dbReference>
<sequence>MHEEAPQPEAPYWFHDDGIRVLLEAMRRFRLADTGMRRRTARAMDMNESDMVALQLVVAAERHGTVVTPNAIANHLDISTASTTKLVDRLEAAGYLVREPHPHDRRSVRLLPTPRAHDEIRARLTLMHAEMERVARAVPEESRAHVAAFLDGMADVLDHQEGIAPLT</sequence>
<dbReference type="PRINTS" id="PR00598">
    <property type="entry name" value="HTHMARR"/>
</dbReference>
<gene>
    <name evidence="2" type="ORF">IGS67_01655</name>
</gene>
<keyword evidence="3" id="KW-1185">Reference proteome</keyword>
<protein>
    <submittedName>
        <fullName evidence="2">MarR family transcriptional regulator</fullName>
    </submittedName>
</protein>
<dbReference type="InterPro" id="IPR036388">
    <property type="entry name" value="WH-like_DNA-bd_sf"/>
</dbReference>
<dbReference type="InterPro" id="IPR039422">
    <property type="entry name" value="MarR/SlyA-like"/>
</dbReference>
<accession>A0ABR9DQD8</accession>
<comment type="caution">
    <text evidence="2">The sequence shown here is derived from an EMBL/GenBank/DDBJ whole genome shotgun (WGS) entry which is preliminary data.</text>
</comment>
<dbReference type="PROSITE" id="PS50995">
    <property type="entry name" value="HTH_MARR_2"/>
    <property type="match status" value="1"/>
</dbReference>
<evidence type="ECO:0000259" key="1">
    <source>
        <dbReference type="PROSITE" id="PS50995"/>
    </source>
</evidence>
<dbReference type="Proteomes" id="UP000642107">
    <property type="component" value="Unassembled WGS sequence"/>
</dbReference>
<dbReference type="RefSeq" id="WP_192277194.1">
    <property type="nucleotide sequence ID" value="NZ_JACZDF010000001.1"/>
</dbReference>
<feature type="domain" description="HTH marR-type" evidence="1">
    <location>
        <begin position="15"/>
        <end position="155"/>
    </location>
</feature>
<reference evidence="2 3" key="1">
    <citation type="submission" date="2020-09" db="EMBL/GenBank/DDBJ databases">
        <title>Flavimobilis rhizosphaerae sp. nov., isolated from rhizosphere soil of Spartina alterniflora.</title>
        <authorList>
            <person name="Hanqin C."/>
        </authorList>
    </citation>
    <scope>NUCLEOTIDE SEQUENCE [LARGE SCALE GENOMIC DNA]</scope>
    <source>
        <strain evidence="2 3">GY 10621</strain>
    </source>
</reference>
<dbReference type="PANTHER" id="PTHR33164">
    <property type="entry name" value="TRANSCRIPTIONAL REGULATOR, MARR FAMILY"/>
    <property type="match status" value="1"/>
</dbReference>
<dbReference type="SMART" id="SM00347">
    <property type="entry name" value="HTH_MARR"/>
    <property type="match status" value="1"/>
</dbReference>
<dbReference type="Pfam" id="PF12802">
    <property type="entry name" value="MarR_2"/>
    <property type="match status" value="1"/>
</dbReference>